<name>A0A846XSZ8_9NOCA</name>
<feature type="transmembrane region" description="Helical" evidence="1">
    <location>
        <begin position="12"/>
        <end position="32"/>
    </location>
</feature>
<evidence type="ECO:0000256" key="1">
    <source>
        <dbReference type="SAM" id="Phobius"/>
    </source>
</evidence>
<proteinExistence type="predicted"/>
<organism evidence="2 3">
    <name type="scientific">Nocardia vermiculata</name>
    <dbReference type="NCBI Taxonomy" id="257274"/>
    <lineage>
        <taxon>Bacteria</taxon>
        <taxon>Bacillati</taxon>
        <taxon>Actinomycetota</taxon>
        <taxon>Actinomycetes</taxon>
        <taxon>Mycobacteriales</taxon>
        <taxon>Nocardiaceae</taxon>
        <taxon>Nocardia</taxon>
    </lineage>
</organism>
<comment type="caution">
    <text evidence="2">The sequence shown here is derived from an EMBL/GenBank/DDBJ whole genome shotgun (WGS) entry which is preliminary data.</text>
</comment>
<dbReference type="Pfam" id="PF10825">
    <property type="entry name" value="DUF2752"/>
    <property type="match status" value="1"/>
</dbReference>
<evidence type="ECO:0000313" key="3">
    <source>
        <dbReference type="Proteomes" id="UP000565711"/>
    </source>
</evidence>
<keyword evidence="3" id="KW-1185">Reference proteome</keyword>
<keyword evidence="1" id="KW-0472">Membrane</keyword>
<feature type="transmembrane region" description="Helical" evidence="1">
    <location>
        <begin position="118"/>
        <end position="139"/>
    </location>
</feature>
<dbReference type="EMBL" id="JAAXOP010000003">
    <property type="protein sequence ID" value="NKY50206.1"/>
    <property type="molecule type" value="Genomic_DNA"/>
</dbReference>
<keyword evidence="1" id="KW-0812">Transmembrane</keyword>
<reference evidence="2 3" key="1">
    <citation type="submission" date="2020-04" db="EMBL/GenBank/DDBJ databases">
        <title>MicrobeNet Type strains.</title>
        <authorList>
            <person name="Nicholson A.C."/>
        </authorList>
    </citation>
    <scope>NUCLEOTIDE SEQUENCE [LARGE SCALE GENOMIC DNA]</scope>
    <source>
        <strain evidence="2 3">JCM 12354</strain>
    </source>
</reference>
<accession>A0A846XSZ8</accession>
<protein>
    <submittedName>
        <fullName evidence="2">DUF2752 domain-containing protein</fullName>
    </submittedName>
</protein>
<evidence type="ECO:0000313" key="2">
    <source>
        <dbReference type="EMBL" id="NKY50206.1"/>
    </source>
</evidence>
<gene>
    <name evidence="2" type="ORF">HGA08_08300</name>
</gene>
<dbReference type="AlphaFoldDB" id="A0A846XSZ8"/>
<dbReference type="InterPro" id="IPR021215">
    <property type="entry name" value="DUF2752"/>
</dbReference>
<dbReference type="Proteomes" id="UP000565711">
    <property type="component" value="Unassembled WGS sequence"/>
</dbReference>
<keyword evidence="1" id="KW-1133">Transmembrane helix</keyword>
<sequence>MAERTAGIGWRTAGPPLLVAGGFLGAAVLLHFRDPHSAGSYGLCPFYELTGWWCPGCGGLRAMHNLTQGHLLDAVHSNVFLLPLLVVLALWWGKWALGRWRGRPGAAFPFTLRGNAQWVLIGGLVLFTVVRNMPFGTWLTPV</sequence>
<feature type="transmembrane region" description="Helical" evidence="1">
    <location>
        <begin position="79"/>
        <end position="97"/>
    </location>
</feature>